<evidence type="ECO:0000256" key="1">
    <source>
        <dbReference type="SAM" id="MobiDB-lite"/>
    </source>
</evidence>
<dbReference type="EMBL" id="MN740805">
    <property type="protein sequence ID" value="QHS82766.1"/>
    <property type="molecule type" value="Genomic_DNA"/>
</dbReference>
<reference evidence="2" key="1">
    <citation type="journal article" date="2020" name="Nature">
        <title>Giant virus diversity and host interactions through global metagenomics.</title>
        <authorList>
            <person name="Schulz F."/>
            <person name="Roux S."/>
            <person name="Paez-Espino D."/>
            <person name="Jungbluth S."/>
            <person name="Walsh D.A."/>
            <person name="Denef V.J."/>
            <person name="McMahon K.D."/>
            <person name="Konstantinidis K.T."/>
            <person name="Eloe-Fadrosh E.A."/>
            <person name="Kyrpides N.C."/>
            <person name="Woyke T."/>
        </authorList>
    </citation>
    <scope>NUCLEOTIDE SEQUENCE</scope>
    <source>
        <strain evidence="2">GVMAG-S-1101171-111</strain>
    </source>
</reference>
<feature type="compositionally biased region" description="Basic residues" evidence="1">
    <location>
        <begin position="328"/>
        <end position="351"/>
    </location>
</feature>
<evidence type="ECO:0000313" key="2">
    <source>
        <dbReference type="EMBL" id="QHS82766.1"/>
    </source>
</evidence>
<name>A0A6C0AT75_9ZZZZ</name>
<organism evidence="2">
    <name type="scientific">viral metagenome</name>
    <dbReference type="NCBI Taxonomy" id="1070528"/>
    <lineage>
        <taxon>unclassified sequences</taxon>
        <taxon>metagenomes</taxon>
        <taxon>organismal metagenomes</taxon>
    </lineage>
</organism>
<feature type="region of interest" description="Disordered" evidence="1">
    <location>
        <begin position="283"/>
        <end position="351"/>
    </location>
</feature>
<feature type="compositionally biased region" description="Basic residues" evidence="1">
    <location>
        <begin position="308"/>
        <end position="320"/>
    </location>
</feature>
<proteinExistence type="predicted"/>
<protein>
    <submittedName>
        <fullName evidence="2">Uncharacterized protein</fullName>
    </submittedName>
</protein>
<dbReference type="AlphaFoldDB" id="A0A6C0AT75"/>
<sequence>MPNPISALSKAAGIASAIGTATAVMGDEEAEKIAEKTRVKICSFLEADAKNITNNVVEFIKDEISKNPDFIQQVTTQTGRAVVEKIKNDPEFTKKLLESNNESPVTAVVPTTSVPLSLPMVPVPTNTPNIGSSLGNLTALPLNATSNIVGAAGDLTNAATNVAGNTVGAVGDIAGKGLGAVSDLTGNTLGAVTNVAGKGLGAVSDLTGNTLGAVTNVAGNTVGAVGDIAGKGLGAVGDLAGNTVGAVGDIAGKGLGAVGQGLGAVGQGVGGLISAPFSLFSAAPTPQKPPQTGGAEYSFRPEIDFLQKRPHRITKRRKSRTYASKTRSVSKKSKTRSAKKSKSARKTKSRK</sequence>
<accession>A0A6C0AT75</accession>